<feature type="transmembrane region" description="Helical" evidence="7">
    <location>
        <begin position="148"/>
        <end position="165"/>
    </location>
</feature>
<evidence type="ECO:0000256" key="7">
    <source>
        <dbReference type="SAM" id="Phobius"/>
    </source>
</evidence>
<dbReference type="PROSITE" id="PS50109">
    <property type="entry name" value="HIS_KIN"/>
    <property type="match status" value="1"/>
</dbReference>
<proteinExistence type="predicted"/>
<dbReference type="SUPFAM" id="SSF55874">
    <property type="entry name" value="ATPase domain of HSP90 chaperone/DNA topoisomerase II/histidine kinase"/>
    <property type="match status" value="1"/>
</dbReference>
<feature type="transmembrane region" description="Helical" evidence="7">
    <location>
        <begin position="32"/>
        <end position="51"/>
    </location>
</feature>
<evidence type="ECO:0000313" key="10">
    <source>
        <dbReference type="EMBL" id="TDP81793.1"/>
    </source>
</evidence>
<dbReference type="OrthoDB" id="6114847at2"/>
<feature type="domain" description="Histidine kinase" evidence="8">
    <location>
        <begin position="246"/>
        <end position="459"/>
    </location>
</feature>
<dbReference type="PANTHER" id="PTHR43047:SF9">
    <property type="entry name" value="HISTIDINE KINASE"/>
    <property type="match status" value="1"/>
</dbReference>
<evidence type="ECO:0000256" key="5">
    <source>
        <dbReference type="ARBA" id="ARBA00022777"/>
    </source>
</evidence>
<dbReference type="InterPro" id="IPR003594">
    <property type="entry name" value="HATPase_dom"/>
</dbReference>
<accession>A0A4R6R748</accession>
<protein>
    <recommendedName>
        <fullName evidence="2">histidine kinase</fullName>
        <ecNumber evidence="2">2.7.13.3</ecNumber>
    </recommendedName>
</protein>
<dbReference type="InterPro" id="IPR004358">
    <property type="entry name" value="Sig_transdc_His_kin-like_C"/>
</dbReference>
<dbReference type="InterPro" id="IPR011006">
    <property type="entry name" value="CheY-like_superfamily"/>
</dbReference>
<dbReference type="SUPFAM" id="SSF47384">
    <property type="entry name" value="Homodimeric domain of signal transducing histidine kinase"/>
    <property type="match status" value="1"/>
</dbReference>
<dbReference type="GO" id="GO:0005886">
    <property type="term" value="C:plasma membrane"/>
    <property type="evidence" value="ECO:0007669"/>
    <property type="project" value="TreeGrafter"/>
</dbReference>
<dbReference type="Pfam" id="PF02518">
    <property type="entry name" value="HATPase_c"/>
    <property type="match status" value="1"/>
</dbReference>
<dbReference type="Pfam" id="PF00072">
    <property type="entry name" value="Response_reg"/>
    <property type="match status" value="1"/>
</dbReference>
<organism evidence="10 11">
    <name type="scientific">Aquabacterium commune</name>
    <dbReference type="NCBI Taxonomy" id="70586"/>
    <lineage>
        <taxon>Bacteria</taxon>
        <taxon>Pseudomonadati</taxon>
        <taxon>Pseudomonadota</taxon>
        <taxon>Betaproteobacteria</taxon>
        <taxon>Burkholderiales</taxon>
        <taxon>Aquabacterium</taxon>
    </lineage>
</organism>
<feature type="modified residue" description="4-aspartylphosphate" evidence="6">
    <location>
        <position position="527"/>
    </location>
</feature>
<evidence type="ECO:0000259" key="9">
    <source>
        <dbReference type="PROSITE" id="PS50110"/>
    </source>
</evidence>
<dbReference type="FunFam" id="3.30.565.10:FF:000049">
    <property type="entry name" value="Two-component sensor histidine kinase"/>
    <property type="match status" value="1"/>
</dbReference>
<comment type="catalytic activity">
    <reaction evidence="1">
        <text>ATP + protein L-histidine = ADP + protein N-phospho-L-histidine.</text>
        <dbReference type="EC" id="2.7.13.3"/>
    </reaction>
</comment>
<dbReference type="SMART" id="SM00388">
    <property type="entry name" value="HisKA"/>
    <property type="match status" value="1"/>
</dbReference>
<dbReference type="EMBL" id="SNXW01000007">
    <property type="protein sequence ID" value="TDP81793.1"/>
    <property type="molecule type" value="Genomic_DNA"/>
</dbReference>
<dbReference type="CDD" id="cd00082">
    <property type="entry name" value="HisKA"/>
    <property type="match status" value="1"/>
</dbReference>
<feature type="domain" description="Response regulatory" evidence="9">
    <location>
        <begin position="478"/>
        <end position="597"/>
    </location>
</feature>
<keyword evidence="4" id="KW-0808">Transferase</keyword>
<evidence type="ECO:0000256" key="6">
    <source>
        <dbReference type="PROSITE-ProRule" id="PRU00169"/>
    </source>
</evidence>
<dbReference type="Gene3D" id="3.40.50.2300">
    <property type="match status" value="1"/>
</dbReference>
<dbReference type="RefSeq" id="WP_133610021.1">
    <property type="nucleotide sequence ID" value="NZ_SNXW01000007.1"/>
</dbReference>
<dbReference type="Proteomes" id="UP000294593">
    <property type="component" value="Unassembled WGS sequence"/>
</dbReference>
<dbReference type="SMART" id="SM00448">
    <property type="entry name" value="REC"/>
    <property type="match status" value="1"/>
</dbReference>
<dbReference type="AlphaFoldDB" id="A0A4R6R748"/>
<keyword evidence="7" id="KW-0812">Transmembrane</keyword>
<feature type="transmembrane region" description="Helical" evidence="7">
    <location>
        <begin position="99"/>
        <end position="118"/>
    </location>
</feature>
<dbReference type="SMART" id="SM00387">
    <property type="entry name" value="HATPase_c"/>
    <property type="match status" value="1"/>
</dbReference>
<dbReference type="InterPro" id="IPR036890">
    <property type="entry name" value="HATPase_C_sf"/>
</dbReference>
<evidence type="ECO:0000256" key="4">
    <source>
        <dbReference type="ARBA" id="ARBA00022679"/>
    </source>
</evidence>
<dbReference type="GO" id="GO:0009927">
    <property type="term" value="F:histidine phosphotransfer kinase activity"/>
    <property type="evidence" value="ECO:0007669"/>
    <property type="project" value="TreeGrafter"/>
</dbReference>
<dbReference type="Gene3D" id="3.30.565.10">
    <property type="entry name" value="Histidine kinase-like ATPase, C-terminal domain"/>
    <property type="match status" value="1"/>
</dbReference>
<dbReference type="EC" id="2.7.13.3" evidence="2"/>
<feature type="transmembrane region" description="Helical" evidence="7">
    <location>
        <begin position="57"/>
        <end position="78"/>
    </location>
</feature>
<evidence type="ECO:0000313" key="11">
    <source>
        <dbReference type="Proteomes" id="UP000294593"/>
    </source>
</evidence>
<evidence type="ECO:0000256" key="3">
    <source>
        <dbReference type="ARBA" id="ARBA00022553"/>
    </source>
</evidence>
<dbReference type="PANTHER" id="PTHR43047">
    <property type="entry name" value="TWO-COMPONENT HISTIDINE PROTEIN KINASE"/>
    <property type="match status" value="1"/>
</dbReference>
<reference evidence="10 11" key="1">
    <citation type="submission" date="2019-03" db="EMBL/GenBank/DDBJ databases">
        <title>Genomic Encyclopedia of Type Strains, Phase IV (KMG-IV): sequencing the most valuable type-strain genomes for metagenomic binning, comparative biology and taxonomic classification.</title>
        <authorList>
            <person name="Goeker M."/>
        </authorList>
    </citation>
    <scope>NUCLEOTIDE SEQUENCE [LARGE SCALE GENOMIC DNA]</scope>
    <source>
        <strain evidence="10 11">DSM 11901</strain>
    </source>
</reference>
<evidence type="ECO:0000256" key="1">
    <source>
        <dbReference type="ARBA" id="ARBA00000085"/>
    </source>
</evidence>
<evidence type="ECO:0000256" key="2">
    <source>
        <dbReference type="ARBA" id="ARBA00012438"/>
    </source>
</evidence>
<keyword evidence="11" id="KW-1185">Reference proteome</keyword>
<keyword evidence="7" id="KW-0472">Membrane</keyword>
<dbReference type="InterPro" id="IPR005467">
    <property type="entry name" value="His_kinase_dom"/>
</dbReference>
<dbReference type="PRINTS" id="PR00344">
    <property type="entry name" value="BCTRLSENSOR"/>
</dbReference>
<keyword evidence="7" id="KW-1133">Transmembrane helix</keyword>
<comment type="caution">
    <text evidence="10">The sequence shown here is derived from an EMBL/GenBank/DDBJ whole genome shotgun (WGS) entry which is preliminary data.</text>
</comment>
<name>A0A4R6R748_9BURK</name>
<feature type="transmembrane region" description="Helical" evidence="7">
    <location>
        <begin position="171"/>
        <end position="189"/>
    </location>
</feature>
<dbReference type="InterPro" id="IPR036097">
    <property type="entry name" value="HisK_dim/P_sf"/>
</dbReference>
<dbReference type="InterPro" id="IPR001789">
    <property type="entry name" value="Sig_transdc_resp-reg_receiver"/>
</dbReference>
<sequence>MTFWPPLHRVFRFDPPRLLAAQMELLDRGMNTAFVTSLMVALLTAVAYQFTVGDARIWAWALMTGVLCVAGMATRRLLPRPGSPGFEPLRYARVMRVVWAFNGGAWGVLGLCFIRSGLPDSTNLVVGMVAGLGSAGLALFGPSWPLAMTYWLTCIVPVLIGLLRAEGMVNTALGLGGIAYLWAMTVYSFHASRIALRSIELRFENEGLVQRLRDQTQRSLEARQLVEQALVEAEDANRAKTVFLASASHDLRQPLHAAGLYLGALSRAGLNERQQHLMRQVRVSNEVANEMLNTLLDFSKVDAGVVKPQPRSFTLQPLCHKLEREMAPVAESKGVAFRLRDTQLVAHADPALVEMVLRNLLVNAVRYTEQGAVLLGCRRRGDRVVVEVWDSGIGIPEHQHRDIFREFHQLGNPERDRRKGLGLGLAIVEGLARAMGVSVSLVSRPGRGSVFRLTLPLSQQAVMDERRVAPQGDLKGLRVLLIEDDEAVLAAMNDLLTAWGCRCESVCTLDEALGRLDVFTPHLVVADYRLREHRTGVQAIAAVREVVRLDSGQEIGALIITGDTAPERLREAHASGLQLLHKPVPAEQLHAALLSQWWQIQASRVVSASAAG</sequence>
<gene>
    <name evidence="10" type="ORF">EV672_107231</name>
</gene>
<dbReference type="SUPFAM" id="SSF52172">
    <property type="entry name" value="CheY-like"/>
    <property type="match status" value="1"/>
</dbReference>
<keyword evidence="3 6" id="KW-0597">Phosphoprotein</keyword>
<dbReference type="PROSITE" id="PS50110">
    <property type="entry name" value="RESPONSE_REGULATORY"/>
    <property type="match status" value="1"/>
</dbReference>
<dbReference type="GO" id="GO:0000155">
    <property type="term" value="F:phosphorelay sensor kinase activity"/>
    <property type="evidence" value="ECO:0007669"/>
    <property type="project" value="InterPro"/>
</dbReference>
<dbReference type="Gene3D" id="1.10.287.130">
    <property type="match status" value="1"/>
</dbReference>
<dbReference type="Pfam" id="PF00512">
    <property type="entry name" value="HisKA"/>
    <property type="match status" value="1"/>
</dbReference>
<dbReference type="InterPro" id="IPR003661">
    <property type="entry name" value="HisK_dim/P_dom"/>
</dbReference>
<keyword evidence="5 10" id="KW-0418">Kinase</keyword>
<evidence type="ECO:0000259" key="8">
    <source>
        <dbReference type="PROSITE" id="PS50109"/>
    </source>
</evidence>
<dbReference type="CDD" id="cd00156">
    <property type="entry name" value="REC"/>
    <property type="match status" value="1"/>
</dbReference>